<dbReference type="GO" id="GO:0032259">
    <property type="term" value="P:methylation"/>
    <property type="evidence" value="ECO:0007669"/>
    <property type="project" value="UniProtKB-KW"/>
</dbReference>
<keyword evidence="3 6" id="KW-0808">Transferase</keyword>
<evidence type="ECO:0000256" key="4">
    <source>
        <dbReference type="ARBA" id="ARBA00022691"/>
    </source>
</evidence>
<dbReference type="CDD" id="cd02440">
    <property type="entry name" value="AdoMet_MTases"/>
    <property type="match status" value="1"/>
</dbReference>
<keyword evidence="1" id="KW-0698">rRNA processing</keyword>
<evidence type="ECO:0000256" key="1">
    <source>
        <dbReference type="ARBA" id="ARBA00022552"/>
    </source>
</evidence>
<gene>
    <name evidence="6" type="ORF">CSA60_01715</name>
</gene>
<dbReference type="InterPro" id="IPR019614">
    <property type="entry name" value="SAM-dep_methyl-trfase"/>
</dbReference>
<proteinExistence type="predicted"/>
<sequence length="301" mass="34421">MQAVLNEMQRQIARANGESRRIFHGRGHCFAGFEHLVVDWFPPYAVARLYKPVEPEWLEELSDTIKLMPEVQGLVIQQRSRGQDSSQNVVWGDVPEQMNTLELGLFYQIKPQRNQNSGLFLDMREGRRWIMHNAGGKRVLNLFSYTCAFSVAALAGGAEYVVNVDMSRGAINTGKENHRLNGLEDGRAKFLAYDLFRSWKRIRQNGPYDLIVIDPPSFQPGSFVAEKDYRKVIRRLNELTEVGSQVLACHNDPQNGTEFLKQLMLEECPGFNFVERLVNPEDFPEAEAEKGLKVLLYTRKG</sequence>
<dbReference type="EMBL" id="PDSH01000013">
    <property type="protein sequence ID" value="PIE25048.1"/>
    <property type="molecule type" value="Genomic_DNA"/>
</dbReference>
<protein>
    <submittedName>
        <fullName evidence="6">Methyltransferase</fullName>
    </submittedName>
</protein>
<dbReference type="Pfam" id="PF10672">
    <property type="entry name" value="Methyltrans_SAM"/>
    <property type="match status" value="1"/>
</dbReference>
<keyword evidence="4" id="KW-0949">S-adenosyl-L-methionine</keyword>
<evidence type="ECO:0000256" key="3">
    <source>
        <dbReference type="ARBA" id="ARBA00022679"/>
    </source>
</evidence>
<dbReference type="Gene3D" id="3.40.50.150">
    <property type="entry name" value="Vaccinia Virus protein VP39"/>
    <property type="match status" value="1"/>
</dbReference>
<accession>A0A2G6JNQ5</accession>
<comment type="caution">
    <text evidence="6">The sequence shown here is derived from an EMBL/GenBank/DDBJ whole genome shotgun (WGS) entry which is preliminary data.</text>
</comment>
<dbReference type="STRING" id="207954.MED92_12731"/>
<evidence type="ECO:0000259" key="5">
    <source>
        <dbReference type="Pfam" id="PF10672"/>
    </source>
</evidence>
<dbReference type="Proteomes" id="UP000243469">
    <property type="component" value="Unassembled WGS sequence"/>
</dbReference>
<feature type="domain" description="S-adenosylmethionine-dependent methyltransferase" evidence="5">
    <location>
        <begin position="20"/>
        <end position="297"/>
    </location>
</feature>
<keyword evidence="2 6" id="KW-0489">Methyltransferase</keyword>
<evidence type="ECO:0000313" key="7">
    <source>
        <dbReference type="Proteomes" id="UP000243469"/>
    </source>
</evidence>
<evidence type="ECO:0000313" key="6">
    <source>
        <dbReference type="EMBL" id="PIE25048.1"/>
    </source>
</evidence>
<name>A0A2G6JNQ5_NEPCE</name>
<dbReference type="SUPFAM" id="SSF53335">
    <property type="entry name" value="S-adenosyl-L-methionine-dependent methyltransferases"/>
    <property type="match status" value="1"/>
</dbReference>
<dbReference type="InterPro" id="IPR029063">
    <property type="entry name" value="SAM-dependent_MTases_sf"/>
</dbReference>
<dbReference type="PANTHER" id="PTHR43042">
    <property type="entry name" value="SAM-DEPENDENT METHYLTRANSFERASE"/>
    <property type="match status" value="1"/>
</dbReference>
<evidence type="ECO:0000256" key="2">
    <source>
        <dbReference type="ARBA" id="ARBA00022603"/>
    </source>
</evidence>
<dbReference type="GO" id="GO:0006364">
    <property type="term" value="P:rRNA processing"/>
    <property type="evidence" value="ECO:0007669"/>
    <property type="project" value="UniProtKB-KW"/>
</dbReference>
<dbReference type="GO" id="GO:0008168">
    <property type="term" value="F:methyltransferase activity"/>
    <property type="evidence" value="ECO:0007669"/>
    <property type="project" value="UniProtKB-KW"/>
</dbReference>
<reference evidence="6 7" key="1">
    <citation type="submission" date="2017-10" db="EMBL/GenBank/DDBJ databases">
        <title>Novel microbial diversity and functional potential in the marine mammal oral microbiome.</title>
        <authorList>
            <person name="Dudek N.K."/>
            <person name="Sun C.L."/>
            <person name="Burstein D."/>
            <person name="Kantor R.S."/>
            <person name="Aliaga Goltsman D.S."/>
            <person name="Bik E.M."/>
            <person name="Thomas B.C."/>
            <person name="Banfield J.F."/>
            <person name="Relman D.A."/>
        </authorList>
    </citation>
    <scope>NUCLEOTIDE SEQUENCE [LARGE SCALE GENOMIC DNA]</scope>
    <source>
        <strain evidence="6">DOLJORAL78_47_21</strain>
    </source>
</reference>
<organism evidence="6 7">
    <name type="scientific">Neptuniibacter caesariensis</name>
    <dbReference type="NCBI Taxonomy" id="207954"/>
    <lineage>
        <taxon>Bacteria</taxon>
        <taxon>Pseudomonadati</taxon>
        <taxon>Pseudomonadota</taxon>
        <taxon>Gammaproteobacteria</taxon>
        <taxon>Oceanospirillales</taxon>
        <taxon>Oceanospirillaceae</taxon>
        <taxon>Neptuniibacter</taxon>
    </lineage>
</organism>
<dbReference type="PANTHER" id="PTHR43042:SF3">
    <property type="entry name" value="RIBOSOMAL RNA LARGE SUBUNIT METHYLTRANSFERASE YWBD-RELATED"/>
    <property type="match status" value="1"/>
</dbReference>
<dbReference type="AlphaFoldDB" id="A0A2G6JNQ5"/>